<feature type="transmembrane region" description="Helical" evidence="7">
    <location>
        <begin position="372"/>
        <end position="399"/>
    </location>
</feature>
<keyword evidence="5" id="KW-0406">Ion transport</keyword>
<dbReference type="GO" id="GO:1902600">
    <property type="term" value="P:proton transmembrane transport"/>
    <property type="evidence" value="ECO:0007669"/>
    <property type="project" value="InterPro"/>
</dbReference>
<evidence type="ECO:0000256" key="2">
    <source>
        <dbReference type="ARBA" id="ARBA00022448"/>
    </source>
</evidence>
<feature type="transmembrane region" description="Helical" evidence="7">
    <location>
        <begin position="89"/>
        <end position="108"/>
    </location>
</feature>
<dbReference type="PANTHER" id="PTHR32468">
    <property type="entry name" value="CATION/H + ANTIPORTER"/>
    <property type="match status" value="1"/>
</dbReference>
<dbReference type="KEGG" id="sfeu:IM697_16655"/>
<feature type="transmembrane region" description="Helical" evidence="7">
    <location>
        <begin position="420"/>
        <end position="446"/>
    </location>
</feature>
<protein>
    <submittedName>
        <fullName evidence="9">Cation:proton antiporter</fullName>
    </submittedName>
</protein>
<reference evidence="9 10" key="1">
    <citation type="submission" date="2020-10" db="EMBL/GenBank/DDBJ databases">
        <title>Streptomyces ferrugineus complate genome analysis.</title>
        <authorList>
            <person name="Anwar N."/>
        </authorList>
    </citation>
    <scope>NUCLEOTIDE SEQUENCE [LARGE SCALE GENOMIC DNA]</scope>
    <source>
        <strain evidence="9 10">CCTCC AA2014009</strain>
    </source>
</reference>
<dbReference type="Gene3D" id="1.20.1530.20">
    <property type="match status" value="1"/>
</dbReference>
<dbReference type="InterPro" id="IPR006153">
    <property type="entry name" value="Cation/H_exchanger_TM"/>
</dbReference>
<dbReference type="InterPro" id="IPR050794">
    <property type="entry name" value="CPA2_transporter"/>
</dbReference>
<gene>
    <name evidence="9" type="ORF">IM697_16655</name>
</gene>
<dbReference type="Proteomes" id="UP000594205">
    <property type="component" value="Chromosome"/>
</dbReference>
<keyword evidence="3 7" id="KW-0812">Transmembrane</keyword>
<evidence type="ECO:0000256" key="5">
    <source>
        <dbReference type="ARBA" id="ARBA00023065"/>
    </source>
</evidence>
<keyword evidence="4 7" id="KW-1133">Transmembrane helix</keyword>
<feature type="domain" description="Cation/H+ exchanger transmembrane" evidence="8">
    <location>
        <begin position="74"/>
        <end position="455"/>
    </location>
</feature>
<keyword evidence="10" id="KW-1185">Reference proteome</keyword>
<feature type="transmembrane region" description="Helical" evidence="7">
    <location>
        <begin position="190"/>
        <end position="212"/>
    </location>
</feature>
<organism evidence="9 10">
    <name type="scientific">Streptomyces ferrugineus</name>
    <dbReference type="NCBI Taxonomy" id="1413221"/>
    <lineage>
        <taxon>Bacteria</taxon>
        <taxon>Bacillati</taxon>
        <taxon>Actinomycetota</taxon>
        <taxon>Actinomycetes</taxon>
        <taxon>Kitasatosporales</taxon>
        <taxon>Streptomycetaceae</taxon>
        <taxon>Streptomyces</taxon>
    </lineage>
</organism>
<dbReference type="GO" id="GO:0015297">
    <property type="term" value="F:antiporter activity"/>
    <property type="evidence" value="ECO:0007669"/>
    <property type="project" value="InterPro"/>
</dbReference>
<feature type="transmembrane region" description="Helical" evidence="7">
    <location>
        <begin position="21"/>
        <end position="46"/>
    </location>
</feature>
<feature type="transmembrane region" description="Helical" evidence="7">
    <location>
        <begin position="224"/>
        <end position="248"/>
    </location>
</feature>
<feature type="transmembrane region" description="Helical" evidence="7">
    <location>
        <begin position="292"/>
        <end position="311"/>
    </location>
</feature>
<evidence type="ECO:0000313" key="10">
    <source>
        <dbReference type="Proteomes" id="UP000594205"/>
    </source>
</evidence>
<evidence type="ECO:0000256" key="4">
    <source>
        <dbReference type="ARBA" id="ARBA00022989"/>
    </source>
</evidence>
<proteinExistence type="predicted"/>
<keyword evidence="2" id="KW-0813">Transport</keyword>
<evidence type="ECO:0000256" key="6">
    <source>
        <dbReference type="ARBA" id="ARBA00023136"/>
    </source>
</evidence>
<keyword evidence="6 7" id="KW-0472">Membrane</keyword>
<dbReference type="GO" id="GO:0016020">
    <property type="term" value="C:membrane"/>
    <property type="evidence" value="ECO:0007669"/>
    <property type="project" value="UniProtKB-SubCell"/>
</dbReference>
<comment type="subcellular location">
    <subcellularLocation>
        <location evidence="1">Membrane</location>
        <topology evidence="1">Multi-pass membrane protein</topology>
    </subcellularLocation>
</comment>
<dbReference type="PANTHER" id="PTHR32468:SF0">
    <property type="entry name" value="K(+)_H(+) ANTIPORTER 1"/>
    <property type="match status" value="1"/>
</dbReference>
<feature type="transmembrane region" description="Helical" evidence="7">
    <location>
        <begin position="254"/>
        <end position="271"/>
    </location>
</feature>
<dbReference type="EMBL" id="CP063373">
    <property type="protein sequence ID" value="QOV39878.1"/>
    <property type="molecule type" value="Genomic_DNA"/>
</dbReference>
<evidence type="ECO:0000259" key="8">
    <source>
        <dbReference type="Pfam" id="PF00999"/>
    </source>
</evidence>
<feature type="transmembrane region" description="Helical" evidence="7">
    <location>
        <begin position="58"/>
        <end position="77"/>
    </location>
</feature>
<evidence type="ECO:0000313" key="9">
    <source>
        <dbReference type="EMBL" id="QOV39878.1"/>
    </source>
</evidence>
<dbReference type="RefSeq" id="WP_194048470.1">
    <property type="nucleotide sequence ID" value="NZ_CP063373.1"/>
</dbReference>
<evidence type="ECO:0000256" key="7">
    <source>
        <dbReference type="SAM" id="Phobius"/>
    </source>
</evidence>
<dbReference type="InterPro" id="IPR038770">
    <property type="entry name" value="Na+/solute_symporter_sf"/>
</dbReference>
<dbReference type="AlphaFoldDB" id="A0A7M2SWK2"/>
<sequence length="460" mass="47351">MKASTPELSEPAAAPAPRRVLLGYGAFVGIPVGATALILASVGYAGPSGQAPADSTTVPLYRILGALALVTACAAWAGALARKVGQPRVVGEIAIALLLGPSVLGALSPDAQRWLLPPEVFPFLTTLGQLGVTLFMFTVGRELSLSALRRDGLSASTLIGHSGIAIPFLTGVLVALALPDAYRPDGVGAVPFVLFMGLSLSVTAVPVLARLLSDEGRLTTRLGTLAMASASVADVTAWCLLALVLAIASGGSPAAVAVTVGWVVLFGLVVWRVLRPLLRRLLAPRRPDGPMAAARTASIVLVTVLLCALATEQIGVHALFGAVAAGLAMPRTQAVEQVAWRVEGLTNWMLLPSFFMAVGLSTRLGAVPGATGWLVCLAVLAAAAVAKFVGTVVPARLLRFSWRQSAQLGAMMNCRGLTELIILNTGLAAGLLSPALFAMLVVMALATTAMTGPLLRLMDD</sequence>
<name>A0A7M2SWK2_9ACTN</name>
<dbReference type="Pfam" id="PF00999">
    <property type="entry name" value="Na_H_Exchanger"/>
    <property type="match status" value="1"/>
</dbReference>
<feature type="transmembrane region" description="Helical" evidence="7">
    <location>
        <begin position="120"/>
        <end position="140"/>
    </location>
</feature>
<accession>A0A7M2SWK2</accession>
<evidence type="ECO:0000256" key="1">
    <source>
        <dbReference type="ARBA" id="ARBA00004141"/>
    </source>
</evidence>
<feature type="transmembrane region" description="Helical" evidence="7">
    <location>
        <begin position="152"/>
        <end position="178"/>
    </location>
</feature>
<evidence type="ECO:0000256" key="3">
    <source>
        <dbReference type="ARBA" id="ARBA00022692"/>
    </source>
</evidence>